<gene>
    <name evidence="2" type="ORF">SAMN02910354_00368</name>
</gene>
<proteinExistence type="predicted"/>
<evidence type="ECO:0000313" key="2">
    <source>
        <dbReference type="EMBL" id="SCX79744.1"/>
    </source>
</evidence>
<evidence type="ECO:0000313" key="3">
    <source>
        <dbReference type="Proteomes" id="UP000199588"/>
    </source>
</evidence>
<dbReference type="EMBL" id="FMUQ01000003">
    <property type="protein sequence ID" value="SCX79744.1"/>
    <property type="molecule type" value="Genomic_DNA"/>
</dbReference>
<dbReference type="Gene3D" id="3.40.1580.10">
    <property type="entry name" value="SMI1/KNR4-like"/>
    <property type="match status" value="1"/>
</dbReference>
<dbReference type="RefSeq" id="WP_011199596.1">
    <property type="nucleotide sequence ID" value="NZ_CP197711.1"/>
</dbReference>
<feature type="domain" description="Knr4/Smi1-like" evidence="1">
    <location>
        <begin position="10"/>
        <end position="134"/>
    </location>
</feature>
<dbReference type="InterPro" id="IPR037883">
    <property type="entry name" value="Knr4/Smi1-like_sf"/>
</dbReference>
<keyword evidence="3" id="KW-1185">Reference proteome</keyword>
<sequence length="144" mass="16645">MLHLSGSDAPITANELLAIEKRLNIVLPQEMKNLYLKFNGGQPTEYVHDDNYLYPIWAFSCLSEIEDDLQLIDENWCPNGFAPQELLPFAYNAVGGFFALSLRKQDFGFVYFILIEEKIEIIGKWKNFAIFLNSFIEKTQIDEN</sequence>
<dbReference type="InterPro" id="IPR018958">
    <property type="entry name" value="Knr4/Smi1-like_dom"/>
</dbReference>
<name>A0A1G5APF5_9PAST</name>
<organism evidence="2 3">
    <name type="scientific">Basfia succiniciproducens</name>
    <dbReference type="NCBI Taxonomy" id="653940"/>
    <lineage>
        <taxon>Bacteria</taxon>
        <taxon>Pseudomonadati</taxon>
        <taxon>Pseudomonadota</taxon>
        <taxon>Gammaproteobacteria</taxon>
        <taxon>Pasteurellales</taxon>
        <taxon>Pasteurellaceae</taxon>
        <taxon>Basfia</taxon>
    </lineage>
</organism>
<dbReference type="Proteomes" id="UP000199588">
    <property type="component" value="Unassembled WGS sequence"/>
</dbReference>
<accession>A0A1G5APF5</accession>
<comment type="caution">
    <text evidence="2">The sequence shown here is derived from an EMBL/GenBank/DDBJ whole genome shotgun (WGS) entry which is preliminary data.</text>
</comment>
<evidence type="ECO:0000259" key="1">
    <source>
        <dbReference type="SMART" id="SM00860"/>
    </source>
</evidence>
<dbReference type="SMART" id="SM00860">
    <property type="entry name" value="SMI1_KNR4"/>
    <property type="match status" value="1"/>
</dbReference>
<protein>
    <submittedName>
        <fullName evidence="2">SMI1 / KNR4 family (SUKH-1)</fullName>
    </submittedName>
</protein>
<dbReference type="SUPFAM" id="SSF160631">
    <property type="entry name" value="SMI1/KNR4-like"/>
    <property type="match status" value="1"/>
</dbReference>
<reference evidence="2 3" key="1">
    <citation type="submission" date="2016-10" db="EMBL/GenBank/DDBJ databases">
        <authorList>
            <person name="Varghese N."/>
            <person name="Submissions S."/>
        </authorList>
    </citation>
    <scope>NUCLEOTIDE SEQUENCE [LARGE SCALE GENOMIC DNA]</scope>
    <source>
        <strain evidence="2 3">DSM 22022</strain>
    </source>
</reference>
<dbReference type="Pfam" id="PF09346">
    <property type="entry name" value="SMI1_KNR4"/>
    <property type="match status" value="1"/>
</dbReference>